<evidence type="ECO:0000313" key="1">
    <source>
        <dbReference type="EMBL" id="RFC61751.1"/>
    </source>
</evidence>
<accession>A0A371WXR2</accession>
<dbReference type="Proteomes" id="UP000264310">
    <property type="component" value="Unassembled WGS sequence"/>
</dbReference>
<organism evidence="1 2">
    <name type="scientific">Fulvimarina endophytica</name>
    <dbReference type="NCBI Taxonomy" id="2293836"/>
    <lineage>
        <taxon>Bacteria</taxon>
        <taxon>Pseudomonadati</taxon>
        <taxon>Pseudomonadota</taxon>
        <taxon>Alphaproteobacteria</taxon>
        <taxon>Hyphomicrobiales</taxon>
        <taxon>Aurantimonadaceae</taxon>
        <taxon>Fulvimarina</taxon>
    </lineage>
</organism>
<protein>
    <submittedName>
        <fullName evidence="1">Uncharacterized protein</fullName>
    </submittedName>
</protein>
<keyword evidence="2" id="KW-1185">Reference proteome</keyword>
<gene>
    <name evidence="1" type="ORF">DYI37_19620</name>
</gene>
<dbReference type="EMBL" id="QURL01000020">
    <property type="protein sequence ID" value="RFC61751.1"/>
    <property type="molecule type" value="Genomic_DNA"/>
</dbReference>
<reference evidence="1 2" key="1">
    <citation type="submission" date="2018-08" db="EMBL/GenBank/DDBJ databases">
        <title>Fulvimarina sp. 85, whole genome shotgun sequence.</title>
        <authorList>
            <person name="Tuo L."/>
        </authorList>
    </citation>
    <scope>NUCLEOTIDE SEQUENCE [LARGE SCALE GENOMIC DNA]</scope>
    <source>
        <strain evidence="1 2">85</strain>
    </source>
</reference>
<name>A0A371WXR2_9HYPH</name>
<comment type="caution">
    <text evidence="1">The sequence shown here is derived from an EMBL/GenBank/DDBJ whole genome shotgun (WGS) entry which is preliminary data.</text>
</comment>
<sequence length="139" mass="15405">MTGDGLEAYGLTKEDAAKLLPSCETISDFFGRVTKAANLERDRTWSVLKVRSTPHLWVALPGDDLKLLNATADALTQGIQSKVDIDKIGELIDQADESIIYISEWKDRRGKLAHLLRAIDTRLFGIPPERLSGGRASLW</sequence>
<proteinExistence type="predicted"/>
<evidence type="ECO:0000313" key="2">
    <source>
        <dbReference type="Proteomes" id="UP000264310"/>
    </source>
</evidence>
<dbReference type="AlphaFoldDB" id="A0A371WXR2"/>